<sequence>MEMPIGYSFYRVMVMEQQTTTKIESLFQKVFQILKISWMMCDQMNPFDYWHVVNNVIRGRNLVWQPLKVSVVDMGQTRRRSELRQRRQYPHREK</sequence>
<dbReference type="EnsemblMetazoa" id="CJA40437.1">
    <property type="protein sequence ID" value="CJA40437.1"/>
    <property type="gene ID" value="WBGene00216285"/>
</dbReference>
<proteinExistence type="predicted"/>
<evidence type="ECO:0000313" key="1">
    <source>
        <dbReference type="EnsemblMetazoa" id="CJA40437.1"/>
    </source>
</evidence>
<dbReference type="AlphaFoldDB" id="A0A8R1ET51"/>
<reference evidence="1" key="2">
    <citation type="submission" date="2022-06" db="UniProtKB">
        <authorList>
            <consortium name="EnsemblMetazoa"/>
        </authorList>
    </citation>
    <scope>IDENTIFICATION</scope>
    <source>
        <strain evidence="1">DF5081</strain>
    </source>
</reference>
<evidence type="ECO:0000313" key="2">
    <source>
        <dbReference type="Proteomes" id="UP000005237"/>
    </source>
</evidence>
<organism evidence="1 2">
    <name type="scientific">Caenorhabditis japonica</name>
    <dbReference type="NCBI Taxonomy" id="281687"/>
    <lineage>
        <taxon>Eukaryota</taxon>
        <taxon>Metazoa</taxon>
        <taxon>Ecdysozoa</taxon>
        <taxon>Nematoda</taxon>
        <taxon>Chromadorea</taxon>
        <taxon>Rhabditida</taxon>
        <taxon>Rhabditina</taxon>
        <taxon>Rhabditomorpha</taxon>
        <taxon>Rhabditoidea</taxon>
        <taxon>Rhabditidae</taxon>
        <taxon>Peloderinae</taxon>
        <taxon>Caenorhabditis</taxon>
    </lineage>
</organism>
<protein>
    <submittedName>
        <fullName evidence="1">Uncharacterized protein</fullName>
    </submittedName>
</protein>
<dbReference type="Proteomes" id="UP000005237">
    <property type="component" value="Unassembled WGS sequence"/>
</dbReference>
<keyword evidence="2" id="KW-1185">Reference proteome</keyword>
<name>A0A8R1ET51_CAEJA</name>
<accession>A0A8R1ET51</accession>
<reference evidence="2" key="1">
    <citation type="submission" date="2010-08" db="EMBL/GenBank/DDBJ databases">
        <authorList>
            <consortium name="Caenorhabditis japonica Sequencing Consortium"/>
            <person name="Wilson R.K."/>
        </authorList>
    </citation>
    <scope>NUCLEOTIDE SEQUENCE [LARGE SCALE GENOMIC DNA]</scope>
    <source>
        <strain evidence="2">DF5081</strain>
    </source>
</reference>